<keyword evidence="4" id="KW-1185">Reference proteome</keyword>
<dbReference type="InParanoid" id="A0A166BA21"/>
<dbReference type="AlphaFoldDB" id="A0A166BA21"/>
<organism evidence="3 4">
    <name type="scientific">Exidia glandulosa HHB12029</name>
    <dbReference type="NCBI Taxonomy" id="1314781"/>
    <lineage>
        <taxon>Eukaryota</taxon>
        <taxon>Fungi</taxon>
        <taxon>Dikarya</taxon>
        <taxon>Basidiomycota</taxon>
        <taxon>Agaricomycotina</taxon>
        <taxon>Agaricomycetes</taxon>
        <taxon>Auriculariales</taxon>
        <taxon>Exidiaceae</taxon>
        <taxon>Exidia</taxon>
    </lineage>
</organism>
<feature type="transmembrane region" description="Helical" evidence="1">
    <location>
        <begin position="218"/>
        <end position="241"/>
    </location>
</feature>
<dbReference type="InterPro" id="IPR045340">
    <property type="entry name" value="DUF6533"/>
</dbReference>
<feature type="transmembrane region" description="Helical" evidence="1">
    <location>
        <begin position="94"/>
        <end position="113"/>
    </location>
</feature>
<reference evidence="3 4" key="1">
    <citation type="journal article" date="2016" name="Mol. Biol. Evol.">
        <title>Comparative Genomics of Early-Diverging Mushroom-Forming Fungi Provides Insights into the Origins of Lignocellulose Decay Capabilities.</title>
        <authorList>
            <person name="Nagy L.G."/>
            <person name="Riley R."/>
            <person name="Tritt A."/>
            <person name="Adam C."/>
            <person name="Daum C."/>
            <person name="Floudas D."/>
            <person name="Sun H."/>
            <person name="Yadav J.S."/>
            <person name="Pangilinan J."/>
            <person name="Larsson K.H."/>
            <person name="Matsuura K."/>
            <person name="Barry K."/>
            <person name="Labutti K."/>
            <person name="Kuo R."/>
            <person name="Ohm R.A."/>
            <person name="Bhattacharya S.S."/>
            <person name="Shirouzu T."/>
            <person name="Yoshinaga Y."/>
            <person name="Martin F.M."/>
            <person name="Grigoriev I.V."/>
            <person name="Hibbett D.S."/>
        </authorList>
    </citation>
    <scope>NUCLEOTIDE SEQUENCE [LARGE SCALE GENOMIC DNA]</scope>
    <source>
        <strain evidence="3 4">HHB12029</strain>
    </source>
</reference>
<dbReference type="EMBL" id="KV425911">
    <property type="protein sequence ID" value="KZV99309.1"/>
    <property type="molecule type" value="Genomic_DNA"/>
</dbReference>
<feature type="transmembrane region" description="Helical" evidence="1">
    <location>
        <begin position="63"/>
        <end position="82"/>
    </location>
</feature>
<keyword evidence="1" id="KW-0472">Membrane</keyword>
<name>A0A166BA21_EXIGL</name>
<evidence type="ECO:0000313" key="4">
    <source>
        <dbReference type="Proteomes" id="UP000077266"/>
    </source>
</evidence>
<proteinExistence type="predicted"/>
<protein>
    <recommendedName>
        <fullName evidence="2">DUF6533 domain-containing protein</fullName>
    </recommendedName>
</protein>
<sequence>MSSPAAQLAHLQAELVNAYRTLQYIRWCQVSGLVIIAYDYGLTFPLELKYFWKRREGRAREHFYFLRFLFMMNRYLPIFTQILNTAGKAWFKQIIEITAILEWFAIPAGIVCYRTCALYGRNARAILALVGVYISALIATIILVVISVQGDDISSVVAPGVNLRACHSLSPQHTLFAVFIPPMTYDITMAAAALWLLLDLERRTVNSHSARTLRSMALHTVMYCCVIATADLTNMVIYRAAPSEMRHLFDGVMFALVSISCNRLLLHLRELGDRERTDFFSENDGTELSTLRGMRPPVESRPWQARAPATVGNSYGYF</sequence>
<feature type="transmembrane region" description="Helical" evidence="1">
    <location>
        <begin position="175"/>
        <end position="198"/>
    </location>
</feature>
<keyword evidence="1" id="KW-0812">Transmembrane</keyword>
<dbReference type="OrthoDB" id="2745134at2759"/>
<keyword evidence="1" id="KW-1133">Transmembrane helix</keyword>
<feature type="transmembrane region" description="Helical" evidence="1">
    <location>
        <begin position="247"/>
        <end position="266"/>
    </location>
</feature>
<feature type="domain" description="DUF6533" evidence="2">
    <location>
        <begin position="27"/>
        <end position="79"/>
    </location>
</feature>
<dbReference type="Pfam" id="PF20151">
    <property type="entry name" value="DUF6533"/>
    <property type="match status" value="1"/>
</dbReference>
<dbReference type="Proteomes" id="UP000077266">
    <property type="component" value="Unassembled WGS sequence"/>
</dbReference>
<evidence type="ECO:0000313" key="3">
    <source>
        <dbReference type="EMBL" id="KZV99309.1"/>
    </source>
</evidence>
<gene>
    <name evidence="3" type="ORF">EXIGLDRAFT_762833</name>
</gene>
<feature type="transmembrane region" description="Helical" evidence="1">
    <location>
        <begin position="125"/>
        <end position="146"/>
    </location>
</feature>
<accession>A0A166BA21</accession>
<evidence type="ECO:0000256" key="1">
    <source>
        <dbReference type="SAM" id="Phobius"/>
    </source>
</evidence>
<evidence type="ECO:0000259" key="2">
    <source>
        <dbReference type="Pfam" id="PF20151"/>
    </source>
</evidence>